<evidence type="ECO:0008006" key="3">
    <source>
        <dbReference type="Google" id="ProtNLM"/>
    </source>
</evidence>
<dbReference type="eggNOG" id="arCOG07157">
    <property type="taxonomic scope" value="Archaea"/>
</dbReference>
<name>C5A2C8_THEGJ</name>
<reference evidence="1 2" key="1">
    <citation type="journal article" date="2007" name="Genome Biol.">
        <title>Genome analysis and genome-wide proteomics of Thermococcus gammatolerans, the most radioresistant organism known amongst the Archaea.</title>
        <authorList>
            <person name="Zivanovic Y."/>
            <person name="Armengaud J."/>
            <person name="Lagorce A."/>
            <person name="Leplat C."/>
            <person name="Guerin P."/>
            <person name="Dutertre M."/>
            <person name="Anthouard V."/>
            <person name="Forterre P."/>
            <person name="Wincker P."/>
            <person name="Confalonieri F."/>
        </authorList>
    </citation>
    <scope>NUCLEOTIDE SEQUENCE [LARGE SCALE GENOMIC DNA]</scope>
    <source>
        <strain evidence="2">DSM 15229 / JCM 11827 / EJ3</strain>
    </source>
</reference>
<organism evidence="1 2">
    <name type="scientific">Thermococcus gammatolerans (strain DSM 15229 / JCM 11827 / EJ3)</name>
    <dbReference type="NCBI Taxonomy" id="593117"/>
    <lineage>
        <taxon>Archaea</taxon>
        <taxon>Methanobacteriati</taxon>
        <taxon>Methanobacteriota</taxon>
        <taxon>Thermococci</taxon>
        <taxon>Thermococcales</taxon>
        <taxon>Thermococcaceae</taxon>
        <taxon>Thermococcus</taxon>
    </lineage>
</organism>
<dbReference type="Proteomes" id="UP000001488">
    <property type="component" value="Chromosome"/>
</dbReference>
<proteinExistence type="predicted"/>
<dbReference type="AlphaFoldDB" id="C5A2C8"/>
<dbReference type="KEGG" id="tga:TGAM_2045"/>
<dbReference type="EMBL" id="CP001398">
    <property type="protein sequence ID" value="ACS34547.1"/>
    <property type="molecule type" value="Genomic_DNA"/>
</dbReference>
<dbReference type="HOGENOM" id="CLU_961785_0_0_2"/>
<dbReference type="PATRIC" id="fig|593117.10.peg.2056"/>
<dbReference type="STRING" id="593117.TGAM_2045"/>
<sequence length="295" mass="33634">MNAMEFELRRMNVFFPASLEIQEELLKAGFKVPYDKETGRKTPVPVVSSSMEGRKLRRGRLLKAKDVEMKDKFAVIPEERVLIEFEVTEKDFLMIRPKPLEYHLEELGFLSVPPRIWGTWASFSLPFSAYDALLSELEEFKGENKGFYTASKGSRGRIEVYAYKGRTRKDLGIPLFGYSLGLHGLTLTEEYLMEKAEENGVPEERLRYLKLGLRKRKETKAGLKVGIVWENGTPVEVTLKLSTTEPRVRIRGLYGELVGKSRGELTRTDDWYIVVHAGDFISALQSVRGVFGGNV</sequence>
<evidence type="ECO:0000313" key="2">
    <source>
        <dbReference type="Proteomes" id="UP000001488"/>
    </source>
</evidence>
<dbReference type="PaxDb" id="593117-TGAM_2045"/>
<evidence type="ECO:0000313" key="1">
    <source>
        <dbReference type="EMBL" id="ACS34547.1"/>
    </source>
</evidence>
<accession>C5A2C8</accession>
<keyword evidence="2" id="KW-1185">Reference proteome</keyword>
<protein>
    <recommendedName>
        <fullName evidence="3">PhoI-related type II restriction endonuclease</fullName>
    </recommendedName>
</protein>
<gene>
    <name evidence="1" type="ordered locus">TGAM_2045</name>
</gene>